<organism evidence="1 2">
    <name type="scientific">Methyloceanibacter methanicus</name>
    <dbReference type="NCBI Taxonomy" id="1774968"/>
    <lineage>
        <taxon>Bacteria</taxon>
        <taxon>Pseudomonadati</taxon>
        <taxon>Pseudomonadota</taxon>
        <taxon>Alphaproteobacteria</taxon>
        <taxon>Hyphomicrobiales</taxon>
        <taxon>Hyphomicrobiaceae</taxon>
        <taxon>Methyloceanibacter</taxon>
    </lineage>
</organism>
<comment type="caution">
    <text evidence="1">The sequence shown here is derived from an EMBL/GenBank/DDBJ whole genome shotgun (WGS) entry which is preliminary data.</text>
</comment>
<accession>A0A1E3VX22</accession>
<proteinExistence type="predicted"/>
<name>A0A1E3VX22_9HYPH</name>
<keyword evidence="2" id="KW-1185">Reference proteome</keyword>
<evidence type="ECO:0000313" key="1">
    <source>
        <dbReference type="EMBL" id="ODR98083.1"/>
    </source>
</evidence>
<dbReference type="AlphaFoldDB" id="A0A1E3VX22"/>
<dbReference type="Proteomes" id="UP000094501">
    <property type="component" value="Unassembled WGS sequence"/>
</dbReference>
<reference evidence="1 2" key="1">
    <citation type="journal article" date="2016" name="Environ. Microbiol.">
        <title>New Methyloceanibacter diversity from North Sea sediments includes methanotroph containing solely the soluble methane monooxygenase.</title>
        <authorList>
            <person name="Vekeman B."/>
            <person name="Kerckhof F.M."/>
            <person name="Cremers G."/>
            <person name="de Vos P."/>
            <person name="Vandamme P."/>
            <person name="Boon N."/>
            <person name="Op den Camp H.J."/>
            <person name="Heylen K."/>
        </authorList>
    </citation>
    <scope>NUCLEOTIDE SEQUENCE [LARGE SCALE GENOMIC DNA]</scope>
    <source>
        <strain evidence="1 2">R-67174</strain>
    </source>
</reference>
<sequence>MGLSACVTQVQASDIQDLVKHPQDYLGQEIEMKAYCIKGGRSGDVLGYECTTKDGVYVNTGDITPEEAKAKLADDCAGGKCETTISFEPHSFTTSGVIEPDRDVVVFNTKTAKVSF</sequence>
<gene>
    <name evidence="1" type="ORF">AUC68_11355</name>
</gene>
<dbReference type="RefSeq" id="WP_069438405.1">
    <property type="nucleotide sequence ID" value="NZ_LPWG01000014.1"/>
</dbReference>
<protein>
    <submittedName>
        <fullName evidence="1">Uncharacterized protein</fullName>
    </submittedName>
</protein>
<dbReference type="OrthoDB" id="8448544at2"/>
<dbReference type="EMBL" id="LPWG01000014">
    <property type="protein sequence ID" value="ODR98083.1"/>
    <property type="molecule type" value="Genomic_DNA"/>
</dbReference>
<evidence type="ECO:0000313" key="2">
    <source>
        <dbReference type="Proteomes" id="UP000094501"/>
    </source>
</evidence>